<accession>A0A1X6YYM2</accession>
<dbReference type="OrthoDB" id="7875600at2"/>
<proteinExistence type="predicted"/>
<protein>
    <submittedName>
        <fullName evidence="3">Uncharacterized protein</fullName>
    </submittedName>
</protein>
<organism evidence="3 4">
    <name type="scientific">Limimaricola soesokkakensis</name>
    <dbReference type="NCBI Taxonomy" id="1343159"/>
    <lineage>
        <taxon>Bacteria</taxon>
        <taxon>Pseudomonadati</taxon>
        <taxon>Pseudomonadota</taxon>
        <taxon>Alphaproteobacteria</taxon>
        <taxon>Rhodobacterales</taxon>
        <taxon>Paracoccaceae</taxon>
        <taxon>Limimaricola</taxon>
    </lineage>
</organism>
<evidence type="ECO:0000313" key="2">
    <source>
        <dbReference type="EMBL" id="PSK87901.1"/>
    </source>
</evidence>
<evidence type="ECO:0000313" key="4">
    <source>
        <dbReference type="Proteomes" id="UP000193495"/>
    </source>
</evidence>
<reference evidence="2 5" key="2">
    <citation type="submission" date="2018-03" db="EMBL/GenBank/DDBJ databases">
        <title>Genomic Encyclopedia of Archaeal and Bacterial Type Strains, Phase II (KMG-II): from individual species to whole genera.</title>
        <authorList>
            <person name="Goeker M."/>
        </authorList>
    </citation>
    <scope>NUCLEOTIDE SEQUENCE [LARGE SCALE GENOMIC DNA]</scope>
    <source>
        <strain evidence="2 5">DSM 29956</strain>
    </source>
</reference>
<reference evidence="3 4" key="1">
    <citation type="submission" date="2017-03" db="EMBL/GenBank/DDBJ databases">
        <authorList>
            <person name="Afonso C.L."/>
            <person name="Miller P.J."/>
            <person name="Scott M.A."/>
            <person name="Spackman E."/>
            <person name="Goraichik I."/>
            <person name="Dimitrov K.M."/>
            <person name="Suarez D.L."/>
            <person name="Swayne D.E."/>
        </authorList>
    </citation>
    <scope>NUCLEOTIDE SEQUENCE [LARGE SCALE GENOMIC DNA]</scope>
    <source>
        <strain evidence="3 4">CECT 8367</strain>
    </source>
</reference>
<dbReference type="Proteomes" id="UP000240624">
    <property type="component" value="Unassembled WGS sequence"/>
</dbReference>
<dbReference type="EMBL" id="PYGB01000002">
    <property type="protein sequence ID" value="PSK87901.1"/>
    <property type="molecule type" value="Genomic_DNA"/>
</dbReference>
<name>A0A1X6YYM2_9RHOB</name>
<dbReference type="AlphaFoldDB" id="A0A1X6YYM2"/>
<gene>
    <name evidence="2" type="ORF">CLV79_102393</name>
    <name evidence="3" type="ORF">LOS8367_01475</name>
</gene>
<dbReference type="Proteomes" id="UP000193495">
    <property type="component" value="Unassembled WGS sequence"/>
</dbReference>
<dbReference type="RefSeq" id="WP_085895816.1">
    <property type="nucleotide sequence ID" value="NZ_FWFY01000003.1"/>
</dbReference>
<dbReference type="EMBL" id="FWFY01000003">
    <property type="protein sequence ID" value="SLN35608.1"/>
    <property type="molecule type" value="Genomic_DNA"/>
</dbReference>
<keyword evidence="5" id="KW-1185">Reference proteome</keyword>
<evidence type="ECO:0000313" key="3">
    <source>
        <dbReference type="EMBL" id="SLN35608.1"/>
    </source>
</evidence>
<evidence type="ECO:0000313" key="5">
    <source>
        <dbReference type="Proteomes" id="UP000240624"/>
    </source>
</evidence>
<feature type="compositionally biased region" description="Polar residues" evidence="1">
    <location>
        <begin position="83"/>
        <end position="93"/>
    </location>
</feature>
<sequence>MNPDAMAARRALIRAYRAYLQAEDDLEHALEHAAAVMPELRQHGLRPIGSPGSRIRRLTDVRSHSVEVLDVMRDKHRRAVMRVSSSSHMTTQAPEPPKALR</sequence>
<evidence type="ECO:0000256" key="1">
    <source>
        <dbReference type="SAM" id="MobiDB-lite"/>
    </source>
</evidence>
<feature type="region of interest" description="Disordered" evidence="1">
    <location>
        <begin position="80"/>
        <end position="101"/>
    </location>
</feature>